<keyword evidence="1" id="KW-0472">Membrane</keyword>
<reference evidence="2" key="1">
    <citation type="submission" date="2016-03" db="EMBL/GenBank/DDBJ databases">
        <title>Draft genome sequence of Rosellinia necatrix.</title>
        <authorList>
            <person name="Kanematsu S."/>
        </authorList>
    </citation>
    <scope>NUCLEOTIDE SEQUENCE [LARGE SCALE GENOMIC DNA]</scope>
    <source>
        <strain evidence="2">W97</strain>
    </source>
</reference>
<organism evidence="2">
    <name type="scientific">Rosellinia necatrix</name>
    <name type="common">White root-rot fungus</name>
    <dbReference type="NCBI Taxonomy" id="77044"/>
    <lineage>
        <taxon>Eukaryota</taxon>
        <taxon>Fungi</taxon>
        <taxon>Dikarya</taxon>
        <taxon>Ascomycota</taxon>
        <taxon>Pezizomycotina</taxon>
        <taxon>Sordariomycetes</taxon>
        <taxon>Xylariomycetidae</taxon>
        <taxon>Xylariales</taxon>
        <taxon>Xylariaceae</taxon>
        <taxon>Rosellinia</taxon>
    </lineage>
</organism>
<evidence type="ECO:0000313" key="3">
    <source>
        <dbReference type="Proteomes" id="UP000054516"/>
    </source>
</evidence>
<evidence type="ECO:0000313" key="2">
    <source>
        <dbReference type="EMBL" id="GAW26146.1"/>
    </source>
</evidence>
<protein>
    <recommendedName>
        <fullName evidence="4">Transmembrane protein</fullName>
    </recommendedName>
</protein>
<keyword evidence="1" id="KW-0812">Transmembrane</keyword>
<feature type="transmembrane region" description="Helical" evidence="1">
    <location>
        <begin position="20"/>
        <end position="41"/>
    </location>
</feature>
<dbReference type="AlphaFoldDB" id="A0A1S8A7R9"/>
<evidence type="ECO:0008006" key="4">
    <source>
        <dbReference type="Google" id="ProtNLM"/>
    </source>
</evidence>
<proteinExistence type="predicted"/>
<dbReference type="Proteomes" id="UP000054516">
    <property type="component" value="Unassembled WGS sequence"/>
</dbReference>
<name>A0A1S8A7R9_ROSNE</name>
<keyword evidence="1" id="KW-1133">Transmembrane helix</keyword>
<evidence type="ECO:0000256" key="1">
    <source>
        <dbReference type="SAM" id="Phobius"/>
    </source>
</evidence>
<keyword evidence="3" id="KW-1185">Reference proteome</keyword>
<gene>
    <name evidence="2" type="ORF">SAMD00023353_2201520</name>
</gene>
<dbReference type="EMBL" id="DF977467">
    <property type="protein sequence ID" value="GAW26146.1"/>
    <property type="molecule type" value="Genomic_DNA"/>
</dbReference>
<sequence length="54" mass="6221">MEEEQQLLKNIWFYDPNKGAAIFFAIAFAATGAVHCWQAVYAPLSTRRLMWEAD</sequence>
<accession>A0A1S8A7R9</accession>